<dbReference type="PROSITE" id="PS50010">
    <property type="entry name" value="DH_2"/>
    <property type="match status" value="1"/>
</dbReference>
<accession>A0A1Y1V022</accession>
<feature type="compositionally biased region" description="Basic and acidic residues" evidence="5">
    <location>
        <begin position="1148"/>
        <end position="1160"/>
    </location>
</feature>
<dbReference type="CDD" id="cd00174">
    <property type="entry name" value="SH3"/>
    <property type="match status" value="1"/>
</dbReference>
<dbReference type="GO" id="GO:0035025">
    <property type="term" value="P:positive regulation of Rho protein signal transduction"/>
    <property type="evidence" value="ECO:0007669"/>
    <property type="project" value="TreeGrafter"/>
</dbReference>
<feature type="compositionally biased region" description="Basic and acidic residues" evidence="5">
    <location>
        <begin position="1046"/>
        <end position="1056"/>
    </location>
</feature>
<keyword evidence="3" id="KW-0963">Cytoplasm</keyword>
<feature type="compositionally biased region" description="Polar residues" evidence="5">
    <location>
        <begin position="228"/>
        <end position="244"/>
    </location>
</feature>
<reference evidence="10 11" key="2">
    <citation type="submission" date="2016-08" db="EMBL/GenBank/DDBJ databases">
        <title>Pervasive Adenine N6-methylation of Active Genes in Fungi.</title>
        <authorList>
            <consortium name="DOE Joint Genome Institute"/>
            <person name="Mondo S.J."/>
            <person name="Dannebaum R.O."/>
            <person name="Kuo R.C."/>
            <person name="Labutti K."/>
            <person name="Haridas S."/>
            <person name="Kuo A."/>
            <person name="Salamov A."/>
            <person name="Ahrendt S.R."/>
            <person name="Lipzen A."/>
            <person name="Sullivan W."/>
            <person name="Andreopoulos W.B."/>
            <person name="Clum A."/>
            <person name="Lindquist E."/>
            <person name="Daum C."/>
            <person name="Ramamoorthy G.K."/>
            <person name="Gryganskyi A."/>
            <person name="Culley D."/>
            <person name="Magnuson J.K."/>
            <person name="James T.Y."/>
            <person name="O'Malley M.A."/>
            <person name="Stajich J.E."/>
            <person name="Spatafora J.W."/>
            <person name="Visel A."/>
            <person name="Grigoriev I.V."/>
        </authorList>
    </citation>
    <scope>NUCLEOTIDE SEQUENCE [LARGE SCALE GENOMIC DNA]</scope>
    <source>
        <strain evidence="11">finn</strain>
    </source>
</reference>
<dbReference type="Gene3D" id="2.30.30.40">
    <property type="entry name" value="SH3 Domains"/>
    <property type="match status" value="1"/>
</dbReference>
<dbReference type="SMART" id="SM00312">
    <property type="entry name" value="PX"/>
    <property type="match status" value="1"/>
</dbReference>
<feature type="region of interest" description="Disordered" evidence="5">
    <location>
        <begin position="906"/>
        <end position="935"/>
    </location>
</feature>
<dbReference type="InterPro" id="IPR036871">
    <property type="entry name" value="PX_dom_sf"/>
</dbReference>
<dbReference type="InterPro" id="IPR001452">
    <property type="entry name" value="SH3_domain"/>
</dbReference>
<dbReference type="STRING" id="1754191.A0A1Y1V022"/>
<dbReference type="Proteomes" id="UP000193719">
    <property type="component" value="Unassembled WGS sequence"/>
</dbReference>
<feature type="compositionally biased region" description="Basic and acidic residues" evidence="5">
    <location>
        <begin position="1295"/>
        <end position="1312"/>
    </location>
</feature>
<evidence type="ECO:0000256" key="5">
    <source>
        <dbReference type="SAM" id="MobiDB-lite"/>
    </source>
</evidence>
<name>A0A1Y1V022_9FUNG</name>
<organism evidence="10 11">
    <name type="scientific">Piromyces finnis</name>
    <dbReference type="NCBI Taxonomy" id="1754191"/>
    <lineage>
        <taxon>Eukaryota</taxon>
        <taxon>Fungi</taxon>
        <taxon>Fungi incertae sedis</taxon>
        <taxon>Chytridiomycota</taxon>
        <taxon>Chytridiomycota incertae sedis</taxon>
        <taxon>Neocallimastigomycetes</taxon>
        <taxon>Neocallimastigales</taxon>
        <taxon>Neocallimastigaceae</taxon>
        <taxon>Piromyces</taxon>
    </lineage>
</organism>
<dbReference type="PROSITE" id="PS50195">
    <property type="entry name" value="PX"/>
    <property type="match status" value="1"/>
</dbReference>
<dbReference type="SMART" id="SM00325">
    <property type="entry name" value="RhoGEF"/>
    <property type="match status" value="1"/>
</dbReference>
<dbReference type="SUPFAM" id="SSF50044">
    <property type="entry name" value="SH3-domain"/>
    <property type="match status" value="1"/>
</dbReference>
<dbReference type="SUPFAM" id="SSF50729">
    <property type="entry name" value="PH domain-like"/>
    <property type="match status" value="1"/>
</dbReference>
<dbReference type="PROSITE" id="PS50002">
    <property type="entry name" value="SH3"/>
    <property type="match status" value="1"/>
</dbReference>
<dbReference type="SUPFAM" id="SSF48065">
    <property type="entry name" value="DBL homology domain (DH-domain)"/>
    <property type="match status" value="1"/>
</dbReference>
<dbReference type="SMART" id="SM00326">
    <property type="entry name" value="SH3"/>
    <property type="match status" value="1"/>
</dbReference>
<feature type="compositionally biased region" description="Polar residues" evidence="5">
    <location>
        <begin position="198"/>
        <end position="207"/>
    </location>
</feature>
<feature type="region of interest" description="Disordered" evidence="5">
    <location>
        <begin position="1046"/>
        <end position="1075"/>
    </location>
</feature>
<dbReference type="OrthoDB" id="660555at2759"/>
<feature type="region of interest" description="Disordered" evidence="5">
    <location>
        <begin position="174"/>
        <end position="277"/>
    </location>
</feature>
<feature type="domain" description="SH3" evidence="6">
    <location>
        <begin position="25"/>
        <end position="85"/>
    </location>
</feature>
<feature type="compositionally biased region" description="Acidic residues" evidence="5">
    <location>
        <begin position="915"/>
        <end position="928"/>
    </location>
</feature>
<dbReference type="PROSITE" id="PS50003">
    <property type="entry name" value="PH_DOMAIN"/>
    <property type="match status" value="1"/>
</dbReference>
<sequence>MEVSSVNESGNNIHSLKFMNEEIISINEYGKAIHDYSGRAEDELTFEEEDVILLSLKDDNGDWFFGELNGSRGWFPSSYIRILTEKECINEGIAWPPQSSLLSSASCFSIKSSSKDPSVINMRNRCNSKDSFSSVNSMNHVTVPTNNEDSSNPTLPVPQVRSWYSKYQQIKRYQPKKGNNGSIKLGSSALSNPPIAASNISEKNQMIESERKIDLTSPSVPKSLDSVPGSSNFNSSEKQENSPLVDNEYNTNSNNNNNENIENKKDDKLNINNNSDDDTYNKKFINEVANILNSNSANTFISLDDKVFKEENDASIDSINISPSLGSINDLKRNNNIYINNNVISLVNLNNDSNNKAQALANSQVSRSNLSVNVNTDVKRSGHHSAKANQSAITPTRVIHRVTTPTATRQKWSDFVSSNTIQGLSKNEIQRQEVMFEMINTEKDYLKDLKIVMDIYIEPMKTQKVLRQKDIDVIFSDWENILLVHTEITKRLEDRQKQGYIINEIGDIWIQMSDYLKVYTMYCSNHPFALVKLQSLCRNKNFTKFLESRLQLPESRNLNLANFLLKPVQRICKYPLLLREIIKNTNEDHSDYKNLVSALYKIETVITIINDAAKQTEGVHKLLELQQRFTTKVNIVANLRTIVHKSEIDIIEKRLNLYDKKRRQMYLLNDMVLIARSSTTGPDSLNTGKLKLMAMISTKEILVKDLEDTQYIKNCFELVHTGKQSYRISVDTPMNKDVWLKMLNNVILNDVQSSKVDSVTSMKPSVETTYKSLNGKKNLKNLSPKTPDYRIATLKFGDASMIKEVEQEFNRINSQSYMSDTEDESSRDDDKSINSTDAEESIISSNVHYTIQEMPSICEGVVSDFDRSIDNKDVENNSNLSIKDKNKEEKEKEKIINELSDKKENIKTNEKKNEEDEEEYEEEEDDEEKSSPLQTITISTDDDIFKVSNKRGSHSLDFEGINDYYHNDLSSNPKDSRKRFSFPLSAIQSQNININNIIFKEGCESPAVSDVRDEKTNEMASQIVLSDEKIMNEKDSSINDTYDEQTKMEDNEKNQQEDNSNDVNDNNNEDSSMEGNNIIMPLKDILENTNSNSETDNDNEDEDENEEDIHSINKFANEIKSSDSLAHIKSYDDEDNDENQFSSNKSESALDIRKSSESIKLHSSSSNNSLVIKNERDEDSDSNSTDNDTMAMHKNSCYNEDFSFDKIRNMFGETSNNKTSVNDIPLCVNNSEENKAKKEELKNIILPAKIRHTPDDNRRGLIINTMIEDNKTTSVDSPTRLIYDISKNPFIIKDMSSHKPKNDNLKTMDKSKNQLTSSLTSSPTISGRKVHLIKQEFFSKDNDNKTINNNIDYKIKENKNEVAIKSPLIKEVQLNGTNNNSKRCGYVKTVKFDSSSQIDTTNNNSNLSVASCCVNSKKVNFGKTLLSPKSPLASGMPYNLQGLNNNSYNTTTSINNNNNNNNNNNSINNNKNITAKNISPLAPKDVSSNKPFKIGTNSSNINRPVNNAKIVDVKNICIDSTKKYVYAIEVDRGLSDISTVHHTYDDFFDLHLQLIGNFPEEAGVSLGFSNKNSNSVSRRIIPDLPAQMMFVSEATARNRISGLQEYINTILHLPGKISKHPLVMNFFKTDGKWSASVYSNKKP</sequence>
<dbReference type="InterPro" id="IPR001683">
    <property type="entry name" value="PX_dom"/>
</dbReference>
<dbReference type="PANTHER" id="PTHR46006">
    <property type="entry name" value="RHO GUANINE NUCLEOTIDE EXCHANGE FACTOR AT 64C, ISOFORM A"/>
    <property type="match status" value="1"/>
</dbReference>
<gene>
    <name evidence="10" type="ORF">BCR36DRAFT_127473</name>
</gene>
<feature type="region of interest" description="Disordered" evidence="5">
    <location>
        <begin position="812"/>
        <end position="839"/>
    </location>
</feature>
<feature type="compositionally biased region" description="Low complexity" evidence="5">
    <location>
        <begin position="1161"/>
        <end position="1172"/>
    </location>
</feature>
<evidence type="ECO:0000256" key="4">
    <source>
        <dbReference type="PROSITE-ProRule" id="PRU00192"/>
    </source>
</evidence>
<evidence type="ECO:0000259" key="8">
    <source>
        <dbReference type="PROSITE" id="PS50010"/>
    </source>
</evidence>
<dbReference type="InterPro" id="IPR051480">
    <property type="entry name" value="Endocytic_GEF_Adapter"/>
</dbReference>
<dbReference type="Pfam" id="PF00621">
    <property type="entry name" value="RhoGEF"/>
    <property type="match status" value="1"/>
</dbReference>
<feature type="compositionally biased region" description="Low complexity" evidence="5">
    <location>
        <begin position="1057"/>
        <end position="1066"/>
    </location>
</feature>
<feature type="domain" description="DH" evidence="8">
    <location>
        <begin position="430"/>
        <end position="612"/>
    </location>
</feature>
<feature type="compositionally biased region" description="Basic and acidic residues" evidence="5">
    <location>
        <begin position="882"/>
        <end position="893"/>
    </location>
</feature>
<evidence type="ECO:0000256" key="1">
    <source>
        <dbReference type="ARBA" id="ARBA00004496"/>
    </source>
</evidence>
<feature type="compositionally biased region" description="Low complexity" evidence="5">
    <location>
        <begin position="246"/>
        <end position="260"/>
    </location>
</feature>
<feature type="compositionally biased region" description="Acidic residues" evidence="5">
    <location>
        <begin position="1095"/>
        <end position="1107"/>
    </location>
</feature>
<dbReference type="Gene3D" id="2.30.29.30">
    <property type="entry name" value="Pleckstrin-homology domain (PH domain)/Phosphotyrosine-binding domain (PTB)"/>
    <property type="match status" value="1"/>
</dbReference>
<feature type="domain" description="PX" evidence="9">
    <location>
        <begin position="1504"/>
        <end position="1634"/>
    </location>
</feature>
<comment type="subcellular location">
    <subcellularLocation>
        <location evidence="1">Cytoplasm</location>
    </subcellularLocation>
</comment>
<dbReference type="InterPro" id="IPR001849">
    <property type="entry name" value="PH_domain"/>
</dbReference>
<evidence type="ECO:0000256" key="2">
    <source>
        <dbReference type="ARBA" id="ARBA00022443"/>
    </source>
</evidence>
<dbReference type="InterPro" id="IPR001331">
    <property type="entry name" value="GDS_CDC24_CS"/>
</dbReference>
<evidence type="ECO:0000313" key="10">
    <source>
        <dbReference type="EMBL" id="ORX44302.1"/>
    </source>
</evidence>
<dbReference type="CDD" id="cd00160">
    <property type="entry name" value="RhoGEF"/>
    <property type="match status" value="1"/>
</dbReference>
<evidence type="ECO:0008006" key="12">
    <source>
        <dbReference type="Google" id="ProtNLM"/>
    </source>
</evidence>
<evidence type="ECO:0000256" key="3">
    <source>
        <dbReference type="ARBA" id="ARBA00022490"/>
    </source>
</evidence>
<dbReference type="InterPro" id="IPR036028">
    <property type="entry name" value="SH3-like_dom_sf"/>
</dbReference>
<dbReference type="SUPFAM" id="SSF64268">
    <property type="entry name" value="PX domain"/>
    <property type="match status" value="1"/>
</dbReference>
<reference evidence="10 11" key="1">
    <citation type="submission" date="2016-08" db="EMBL/GenBank/DDBJ databases">
        <title>Genomes of anaerobic fungi encode conserved fungal cellulosomes for biomass hydrolysis.</title>
        <authorList>
            <consortium name="DOE Joint Genome Institute"/>
            <person name="Haitjema C.H."/>
            <person name="Gilmore S.P."/>
            <person name="Henske J.K."/>
            <person name="Solomon K.V."/>
            <person name="De Groot R."/>
            <person name="Kuo A."/>
            <person name="Mondo S.J."/>
            <person name="Salamov A.A."/>
            <person name="Labutti K."/>
            <person name="Zhao Z."/>
            <person name="Chiniquy J."/>
            <person name="Barry K."/>
            <person name="Brewer H.M."/>
            <person name="Purvine S.O."/>
            <person name="Wright A.T."/>
            <person name="Boxma B."/>
            <person name="Van Alen T."/>
            <person name="Hackstein J.H."/>
            <person name="Baker S.E."/>
            <person name="Grigoriev I.V."/>
            <person name="O'Malley M.A."/>
        </authorList>
    </citation>
    <scope>NUCLEOTIDE SEQUENCE [LARGE SCALE GENOMIC DNA]</scope>
    <source>
        <strain evidence="11">finn</strain>
    </source>
</reference>
<evidence type="ECO:0000259" key="6">
    <source>
        <dbReference type="PROSITE" id="PS50002"/>
    </source>
</evidence>
<feature type="region of interest" description="Disordered" evidence="5">
    <location>
        <begin position="869"/>
        <end position="893"/>
    </location>
</feature>
<feature type="region of interest" description="Disordered" evidence="5">
    <location>
        <begin position="1132"/>
        <end position="1192"/>
    </location>
</feature>
<keyword evidence="2 4" id="KW-0728">SH3 domain</keyword>
<feature type="domain" description="PH" evidence="7">
    <location>
        <begin position="641"/>
        <end position="748"/>
    </location>
</feature>
<dbReference type="InterPro" id="IPR011993">
    <property type="entry name" value="PH-like_dom_sf"/>
</dbReference>
<dbReference type="InterPro" id="IPR035899">
    <property type="entry name" value="DBL_dom_sf"/>
</dbReference>
<protein>
    <recommendedName>
        <fullName evidence="12">DH domain-containing protein</fullName>
    </recommendedName>
</protein>
<dbReference type="PANTHER" id="PTHR46006:SF6">
    <property type="entry name" value="INTERSECTIN-2 ISOFORM X1"/>
    <property type="match status" value="1"/>
</dbReference>
<dbReference type="EMBL" id="MCFH01000046">
    <property type="protein sequence ID" value="ORX44302.1"/>
    <property type="molecule type" value="Genomic_DNA"/>
</dbReference>
<dbReference type="GO" id="GO:0005737">
    <property type="term" value="C:cytoplasm"/>
    <property type="evidence" value="ECO:0007669"/>
    <property type="project" value="UniProtKB-SubCell"/>
</dbReference>
<dbReference type="Pfam" id="PF14604">
    <property type="entry name" value="SH3_9"/>
    <property type="match status" value="1"/>
</dbReference>
<dbReference type="GO" id="GO:0035556">
    <property type="term" value="P:intracellular signal transduction"/>
    <property type="evidence" value="ECO:0007669"/>
    <property type="project" value="InterPro"/>
</dbReference>
<dbReference type="PROSITE" id="PS00741">
    <property type="entry name" value="DH_1"/>
    <property type="match status" value="1"/>
</dbReference>
<dbReference type="InterPro" id="IPR000219">
    <property type="entry name" value="DH_dom"/>
</dbReference>
<evidence type="ECO:0000259" key="9">
    <source>
        <dbReference type="PROSITE" id="PS50195"/>
    </source>
</evidence>
<dbReference type="SMART" id="SM00233">
    <property type="entry name" value="PH"/>
    <property type="match status" value="1"/>
</dbReference>
<feature type="region of interest" description="Disordered" evidence="5">
    <location>
        <begin position="1088"/>
        <end position="1107"/>
    </location>
</feature>
<proteinExistence type="predicted"/>
<keyword evidence="11" id="KW-1185">Reference proteome</keyword>
<dbReference type="Pfam" id="PF00787">
    <property type="entry name" value="PX"/>
    <property type="match status" value="1"/>
</dbReference>
<dbReference type="Gene3D" id="1.20.900.10">
    <property type="entry name" value="Dbl homology (DH) domain"/>
    <property type="match status" value="1"/>
</dbReference>
<dbReference type="GO" id="GO:0005085">
    <property type="term" value="F:guanyl-nucleotide exchange factor activity"/>
    <property type="evidence" value="ECO:0007669"/>
    <property type="project" value="InterPro"/>
</dbReference>
<evidence type="ECO:0000259" key="7">
    <source>
        <dbReference type="PROSITE" id="PS50003"/>
    </source>
</evidence>
<comment type="caution">
    <text evidence="10">The sequence shown here is derived from an EMBL/GenBank/DDBJ whole genome shotgun (WGS) entry which is preliminary data.</text>
</comment>
<dbReference type="Gene3D" id="3.30.1520.10">
    <property type="entry name" value="Phox-like domain"/>
    <property type="match status" value="1"/>
</dbReference>
<feature type="region of interest" description="Disordered" evidence="5">
    <location>
        <begin position="1294"/>
        <end position="1322"/>
    </location>
</feature>
<dbReference type="GO" id="GO:0035091">
    <property type="term" value="F:phosphatidylinositol binding"/>
    <property type="evidence" value="ECO:0007669"/>
    <property type="project" value="InterPro"/>
</dbReference>
<evidence type="ECO:0000313" key="11">
    <source>
        <dbReference type="Proteomes" id="UP000193719"/>
    </source>
</evidence>